<evidence type="ECO:0000259" key="6">
    <source>
        <dbReference type="Pfam" id="PF02837"/>
    </source>
</evidence>
<dbReference type="Pfam" id="PF00703">
    <property type="entry name" value="Glyco_hydro_2"/>
    <property type="match status" value="1"/>
</dbReference>
<feature type="domain" description="Glycoside hydrolase family 2 catalytic" evidence="5">
    <location>
        <begin position="290"/>
        <end position="451"/>
    </location>
</feature>
<dbReference type="EMBL" id="JAINZZ010000022">
    <property type="protein sequence ID" value="MBY8879651.1"/>
    <property type="molecule type" value="Genomic_DNA"/>
</dbReference>
<dbReference type="SUPFAM" id="SSF49785">
    <property type="entry name" value="Galactose-binding domain-like"/>
    <property type="match status" value="1"/>
</dbReference>
<reference evidence="7 8" key="1">
    <citation type="submission" date="2021-08" db="EMBL/GenBank/DDBJ databases">
        <title>WGS of actinomycetes from Thailand.</title>
        <authorList>
            <person name="Thawai C."/>
        </authorList>
    </citation>
    <scope>NUCLEOTIDE SEQUENCE [LARGE SCALE GENOMIC DNA]</scope>
    <source>
        <strain evidence="7 8">PLK6-54</strain>
    </source>
</reference>
<evidence type="ECO:0000313" key="8">
    <source>
        <dbReference type="Proteomes" id="UP000778578"/>
    </source>
</evidence>
<feature type="domain" description="Glycosyl hydrolases family 2 sugar binding" evidence="6">
    <location>
        <begin position="25"/>
        <end position="147"/>
    </location>
</feature>
<dbReference type="Gene3D" id="2.60.120.260">
    <property type="entry name" value="Galactose-binding domain-like"/>
    <property type="match status" value="1"/>
</dbReference>
<dbReference type="Gene3D" id="3.20.20.80">
    <property type="entry name" value="Glycosidases"/>
    <property type="match status" value="1"/>
</dbReference>
<dbReference type="InterPro" id="IPR013783">
    <property type="entry name" value="Ig-like_fold"/>
</dbReference>
<dbReference type="InterPro" id="IPR006102">
    <property type="entry name" value="Ig-like_GH2"/>
</dbReference>
<organism evidence="7 8">
    <name type="scientific">Actinacidiphila acidipaludis</name>
    <dbReference type="NCBI Taxonomy" id="2873382"/>
    <lineage>
        <taxon>Bacteria</taxon>
        <taxon>Bacillati</taxon>
        <taxon>Actinomycetota</taxon>
        <taxon>Actinomycetes</taxon>
        <taxon>Kitasatosporales</taxon>
        <taxon>Streptomycetaceae</taxon>
        <taxon>Actinacidiphila</taxon>
    </lineage>
</organism>
<protein>
    <submittedName>
        <fullName evidence="7">Glycoside hydrolase family 2</fullName>
    </submittedName>
</protein>
<dbReference type="Pfam" id="PF02837">
    <property type="entry name" value="Glyco_hydro_2_N"/>
    <property type="match status" value="1"/>
</dbReference>
<dbReference type="InterPro" id="IPR017853">
    <property type="entry name" value="GH"/>
</dbReference>
<dbReference type="Pfam" id="PF02836">
    <property type="entry name" value="Glyco_hydro_2_C"/>
    <property type="match status" value="1"/>
</dbReference>
<dbReference type="InterPro" id="IPR006103">
    <property type="entry name" value="Glyco_hydro_2_cat"/>
</dbReference>
<dbReference type="SUPFAM" id="SSF49303">
    <property type="entry name" value="beta-Galactosidase/glucuronidase domain"/>
    <property type="match status" value="1"/>
</dbReference>
<evidence type="ECO:0000256" key="1">
    <source>
        <dbReference type="ARBA" id="ARBA00007401"/>
    </source>
</evidence>
<dbReference type="InterPro" id="IPR051913">
    <property type="entry name" value="GH2_Domain-Containing"/>
</dbReference>
<evidence type="ECO:0000256" key="3">
    <source>
        <dbReference type="ARBA" id="ARBA00023295"/>
    </source>
</evidence>
<dbReference type="Gene3D" id="2.60.40.10">
    <property type="entry name" value="Immunoglobulins"/>
    <property type="match status" value="1"/>
</dbReference>
<dbReference type="Proteomes" id="UP000778578">
    <property type="component" value="Unassembled WGS sequence"/>
</dbReference>
<dbReference type="SUPFAM" id="SSF51445">
    <property type="entry name" value="(Trans)glycosidases"/>
    <property type="match status" value="1"/>
</dbReference>
<dbReference type="GO" id="GO:0016787">
    <property type="term" value="F:hydrolase activity"/>
    <property type="evidence" value="ECO:0007669"/>
    <property type="project" value="UniProtKB-KW"/>
</dbReference>
<dbReference type="InterPro" id="IPR008979">
    <property type="entry name" value="Galactose-bd-like_sf"/>
</dbReference>
<keyword evidence="2 7" id="KW-0378">Hydrolase</keyword>
<keyword evidence="3" id="KW-0326">Glycosidase</keyword>
<name>A0ABS7Q937_9ACTN</name>
<gene>
    <name evidence="7" type="ORF">K7862_18695</name>
</gene>
<dbReference type="PANTHER" id="PTHR42732">
    <property type="entry name" value="BETA-GALACTOSIDASE"/>
    <property type="match status" value="1"/>
</dbReference>
<comment type="caution">
    <text evidence="7">The sequence shown here is derived from an EMBL/GenBank/DDBJ whole genome shotgun (WGS) entry which is preliminary data.</text>
</comment>
<evidence type="ECO:0000259" key="4">
    <source>
        <dbReference type="Pfam" id="PF00703"/>
    </source>
</evidence>
<evidence type="ECO:0000313" key="7">
    <source>
        <dbReference type="EMBL" id="MBY8879651.1"/>
    </source>
</evidence>
<dbReference type="PANTHER" id="PTHR42732:SF3">
    <property type="entry name" value="HYDROLASE"/>
    <property type="match status" value="1"/>
</dbReference>
<evidence type="ECO:0000256" key="2">
    <source>
        <dbReference type="ARBA" id="ARBA00022801"/>
    </source>
</evidence>
<keyword evidence="8" id="KW-1185">Reference proteome</keyword>
<comment type="similarity">
    <text evidence="1">Belongs to the glycosyl hydrolase 2 family.</text>
</comment>
<proteinExistence type="inferred from homology"/>
<sequence length="694" mass="74935">MSPESAVRPEYPRPHFDRSHSWLSLNGAWDFTPDPGGTAAHHLSSHGDAPWPHTVTVPFAWETEASGVSLQWLEYGWYRRTVTVPGTWAGQRTVLHFGAVHHMARVWVGGVLVAEHEGGYTPFECDITDALAGRTSATVLVRVWAPTDKRAIVHGKQRSIPRDDYDDCAFTPTSGIWQPVWLEARPATYLEAVALAPAPGLDAITADITVTGPAAAQSRLTVRLDDGPALRTVTPDAEGRATVTLPIASPRLWSPDDPFLYGVSVLLESADGSDRVAATTGLRQVETDGPHLYLNGERLYVRGVLDQGYWPGTGMTAPDEAAFVTDLELARAAGFNLVRKHLKLEDPLFLHHADRLGMLVWAEPASTGRWSPEAADRFAAQIEPMVRRDGNHPSIVIWGLYNEEWGLDWDVPGDPAKQTSVRQAYGLLKSLDASRPVVDNSGWTHVATDLVDWHIYDETPAGWSAKVRALLVDGARSFPVGLGGGRVVQKRVMADGGPAPAVPNLNSEFGGGKTSVERGWNLRWQTLELRRHDVLSGYVYTELYDIEHEMAGLFAFDRSRKDLGGHDPLETNAPTVLVADVEPAAPGRDLITGTDRKVAFDVRISHHGTAPFEGSVAAVWGPALGAGAELGAGDDSLSAPAGPVRAEPYRLSAPVRIAAVLPEGAGAARLHLLAIEHGKVVARSCVDVAAADTD</sequence>
<dbReference type="RefSeq" id="WP_222963882.1">
    <property type="nucleotide sequence ID" value="NZ_JAINZZ010000022.1"/>
</dbReference>
<dbReference type="InterPro" id="IPR006104">
    <property type="entry name" value="Glyco_hydro_2_N"/>
</dbReference>
<feature type="domain" description="Glycoside hydrolase family 2 immunoglobulin-like beta-sandwich" evidence="4">
    <location>
        <begin position="228"/>
        <end position="283"/>
    </location>
</feature>
<accession>A0ABS7Q937</accession>
<dbReference type="InterPro" id="IPR036156">
    <property type="entry name" value="Beta-gal/glucu_dom_sf"/>
</dbReference>
<evidence type="ECO:0000259" key="5">
    <source>
        <dbReference type="Pfam" id="PF02836"/>
    </source>
</evidence>